<dbReference type="EMBL" id="JAEDAJ010000001">
    <property type="protein sequence ID" value="MBK0330351.1"/>
    <property type="molecule type" value="Genomic_DNA"/>
</dbReference>
<reference evidence="4 5" key="1">
    <citation type="submission" date="2020-12" db="EMBL/GenBank/DDBJ databases">
        <title>Brachybacterium sp. MASK1Z-5, whole genome shotgun sequence.</title>
        <authorList>
            <person name="Tuo L."/>
        </authorList>
    </citation>
    <scope>NUCLEOTIDE SEQUENCE [LARGE SCALE GENOMIC DNA]</scope>
    <source>
        <strain evidence="4 5">MASK1Z-5</strain>
    </source>
</reference>
<evidence type="ECO:0000313" key="4">
    <source>
        <dbReference type="EMBL" id="MBK0330351.1"/>
    </source>
</evidence>
<feature type="domain" description="DUF8094" evidence="3">
    <location>
        <begin position="44"/>
        <end position="354"/>
    </location>
</feature>
<dbReference type="PROSITE" id="PS51318">
    <property type="entry name" value="TAT"/>
    <property type="match status" value="1"/>
</dbReference>
<keyword evidence="5" id="KW-1185">Reference proteome</keyword>
<evidence type="ECO:0000256" key="1">
    <source>
        <dbReference type="SAM" id="MobiDB-lite"/>
    </source>
</evidence>
<evidence type="ECO:0000259" key="3">
    <source>
        <dbReference type="Pfam" id="PF26366"/>
    </source>
</evidence>
<feature type="chain" id="PRO_5045244258" description="DUF8094 domain-containing protein" evidence="2">
    <location>
        <begin position="24"/>
        <end position="355"/>
    </location>
</feature>
<dbReference type="InterPro" id="IPR058407">
    <property type="entry name" value="DUF8094"/>
</dbReference>
<dbReference type="PROSITE" id="PS51257">
    <property type="entry name" value="PROKAR_LIPOPROTEIN"/>
    <property type="match status" value="1"/>
</dbReference>
<evidence type="ECO:0000313" key="5">
    <source>
        <dbReference type="Proteomes" id="UP000612352"/>
    </source>
</evidence>
<proteinExistence type="predicted"/>
<dbReference type="RefSeq" id="WP_200500974.1">
    <property type="nucleotide sequence ID" value="NZ_JAEDAJ010000001.1"/>
</dbReference>
<keyword evidence="2" id="KW-0732">Signal</keyword>
<organism evidence="4 5">
    <name type="scientific">Brachybacterium halotolerans</name>
    <dbReference type="NCBI Taxonomy" id="2795215"/>
    <lineage>
        <taxon>Bacteria</taxon>
        <taxon>Bacillati</taxon>
        <taxon>Actinomycetota</taxon>
        <taxon>Actinomycetes</taxon>
        <taxon>Micrococcales</taxon>
        <taxon>Dermabacteraceae</taxon>
        <taxon>Brachybacterium</taxon>
    </lineage>
</organism>
<dbReference type="Pfam" id="PF26366">
    <property type="entry name" value="DUF8094"/>
    <property type="match status" value="1"/>
</dbReference>
<sequence>MSAWNRRGFLGSIGVLAVGGLLAACGSDDSTPPAVPTGPEAEGPTPAVTSDQMAAYLKAVHSAVEKADDDLDAKALAPRVIGSAASFRKDTYSILTKNKDWIAKNAEDFRTSALDRPGEKAVVPITSTTSDFPRTAIALVEADGDDDAAPYFMILQQKDAHSPYATWGWAQQAVGVDMPTVPSAKVGSEAVDGKADDLLMTPADAMTLYSEVLAWGGGKDSKKQLASDPFTTRTHKDIQEERKQLNKGVEKDEVGTIREIYTPVKDEIAGLRTEDGGAIVLGTMTSKRTLKVTDGSKVSYGEDNIFTTIIGSRTFTKEYVREYGTTVALYIPPKGSDAKVQPIGATRAVIGASGE</sequence>
<dbReference type="Proteomes" id="UP000612352">
    <property type="component" value="Unassembled WGS sequence"/>
</dbReference>
<name>A0ABS1B6V0_9MICO</name>
<evidence type="ECO:0000256" key="2">
    <source>
        <dbReference type="SAM" id="SignalP"/>
    </source>
</evidence>
<feature type="region of interest" description="Disordered" evidence="1">
    <location>
        <begin position="28"/>
        <end position="47"/>
    </location>
</feature>
<comment type="caution">
    <text evidence="4">The sequence shown here is derived from an EMBL/GenBank/DDBJ whole genome shotgun (WGS) entry which is preliminary data.</text>
</comment>
<protein>
    <recommendedName>
        <fullName evidence="3">DUF8094 domain-containing protein</fullName>
    </recommendedName>
</protein>
<gene>
    <name evidence="4" type="ORF">I8D64_02905</name>
</gene>
<dbReference type="InterPro" id="IPR006311">
    <property type="entry name" value="TAT_signal"/>
</dbReference>
<accession>A0ABS1B6V0</accession>
<feature type="signal peptide" evidence="2">
    <location>
        <begin position="1"/>
        <end position="23"/>
    </location>
</feature>